<dbReference type="PANTHER" id="PTHR43553">
    <property type="entry name" value="HEAVY METAL TRANSPORTER"/>
    <property type="match status" value="1"/>
</dbReference>
<comment type="subcellular location">
    <subcellularLocation>
        <location evidence="1">Cell membrane</location>
        <topology evidence="1">Peripheral membrane protein</topology>
    </subcellularLocation>
</comment>
<evidence type="ECO:0000313" key="11">
    <source>
        <dbReference type="Proteomes" id="UP000660110"/>
    </source>
</evidence>
<dbReference type="PANTHER" id="PTHR43553:SF27">
    <property type="entry name" value="ENERGY-COUPLING FACTOR TRANSPORTER ATP-BINDING PROTEIN ECFA2"/>
    <property type="match status" value="1"/>
</dbReference>
<name>A0A917B5H3_HALAA</name>
<evidence type="ECO:0000256" key="1">
    <source>
        <dbReference type="ARBA" id="ARBA00004202"/>
    </source>
</evidence>
<evidence type="ECO:0000256" key="5">
    <source>
        <dbReference type="ARBA" id="ARBA00022741"/>
    </source>
</evidence>
<dbReference type="InterPro" id="IPR015856">
    <property type="entry name" value="ABC_transpr_CbiO/EcfA_su"/>
</dbReference>
<evidence type="ECO:0000256" key="4">
    <source>
        <dbReference type="ARBA" id="ARBA00022475"/>
    </source>
</evidence>
<keyword evidence="4" id="KW-1003">Cell membrane</keyword>
<protein>
    <submittedName>
        <fullName evidence="10">HMP/thiamine import ATP-binding protein YkoD</fullName>
    </submittedName>
</protein>
<evidence type="ECO:0000313" key="10">
    <source>
        <dbReference type="EMBL" id="GGF23590.1"/>
    </source>
</evidence>
<dbReference type="PROSITE" id="PS50893">
    <property type="entry name" value="ABC_TRANSPORTER_2"/>
    <property type="match status" value="2"/>
</dbReference>
<dbReference type="GO" id="GO:0016887">
    <property type="term" value="F:ATP hydrolysis activity"/>
    <property type="evidence" value="ECO:0007669"/>
    <property type="project" value="InterPro"/>
</dbReference>
<evidence type="ECO:0000256" key="8">
    <source>
        <dbReference type="ARBA" id="ARBA00023136"/>
    </source>
</evidence>
<gene>
    <name evidence="10" type="primary">ykoD</name>
    <name evidence="10" type="ORF">GCM10010954_23000</name>
</gene>
<comment type="caution">
    <text evidence="10">The sequence shown here is derived from an EMBL/GenBank/DDBJ whole genome shotgun (WGS) entry which is preliminary data.</text>
</comment>
<keyword evidence="3" id="KW-0813">Transport</keyword>
<dbReference type="InterPro" id="IPR003439">
    <property type="entry name" value="ABC_transporter-like_ATP-bd"/>
</dbReference>
<evidence type="ECO:0000256" key="6">
    <source>
        <dbReference type="ARBA" id="ARBA00022840"/>
    </source>
</evidence>
<sequence length="550" mass="61917">MRKEMIQVDNLTLYYEDEETPVFQNLHFTVKEGDTMLVLGPSGSGKSSLIQCLNGLFPRELDGHIEGQVTIHGKDSRQYEAGEISKHVGVVFQDPETQFCMLTVEDEVAFGLENLRIPSDEMETKIEEVLNLVGLDKEKDSTIATLSGGQKQKLSLACVLAIEPKVIVLDEPTANLDPIATKDFIDILTHLKEKLNLTLIVIEHQLNEWIPLLKRVYILQRNGEPLYDGPLRNGIEKHGSSLQQQGIWMPLASQLTIENKIPYHQFPLTLRELVSETNAHRLTLCESTTTKDLGEKLLEANELTWKSTGQTIIHSTSLRIHQNEFIAIVGANGSGKTSLSRLLAGITQQTSGSITVNEKKLSQWKERDLYQQIGYVFQNPEHQFITDSVYEEVAFGLRLTGASNKEIERKCEDILSICQLAHVKDKNPFTLSQGQKRRLSVASMIVSEQSLLFLDEPTFGQDAGSTEKLMSLLQQKYEMGTSIIMITHDMDLVDHFATRVLVMEDGSLAADIHPAELWKRSDINNHHLEYPSRIKLAELINEKESSYVPS</sequence>
<dbReference type="RefSeq" id="WP_188377670.1">
    <property type="nucleotide sequence ID" value="NZ_BMEL01000003.1"/>
</dbReference>
<keyword evidence="7" id="KW-1278">Translocase</keyword>
<comment type="similarity">
    <text evidence="2">Belongs to the ABC transporter superfamily.</text>
</comment>
<dbReference type="Pfam" id="PF00005">
    <property type="entry name" value="ABC_tran"/>
    <property type="match status" value="2"/>
</dbReference>
<reference evidence="10" key="2">
    <citation type="submission" date="2020-09" db="EMBL/GenBank/DDBJ databases">
        <authorList>
            <person name="Sun Q."/>
            <person name="Zhou Y."/>
        </authorList>
    </citation>
    <scope>NUCLEOTIDE SEQUENCE</scope>
    <source>
        <strain evidence="10">CGMCC 1.12153</strain>
    </source>
</reference>
<feature type="domain" description="ABC transporter" evidence="9">
    <location>
        <begin position="6"/>
        <end position="247"/>
    </location>
</feature>
<dbReference type="Proteomes" id="UP000660110">
    <property type="component" value="Unassembled WGS sequence"/>
</dbReference>
<evidence type="ECO:0000259" key="9">
    <source>
        <dbReference type="PROSITE" id="PS50893"/>
    </source>
</evidence>
<feature type="domain" description="ABC transporter" evidence="9">
    <location>
        <begin position="298"/>
        <end position="530"/>
    </location>
</feature>
<reference evidence="10" key="1">
    <citation type="journal article" date="2014" name="Int. J. Syst. Evol. Microbiol.">
        <title>Complete genome sequence of Corynebacterium casei LMG S-19264T (=DSM 44701T), isolated from a smear-ripened cheese.</title>
        <authorList>
            <consortium name="US DOE Joint Genome Institute (JGI-PGF)"/>
            <person name="Walter F."/>
            <person name="Albersmeier A."/>
            <person name="Kalinowski J."/>
            <person name="Ruckert C."/>
        </authorList>
    </citation>
    <scope>NUCLEOTIDE SEQUENCE</scope>
    <source>
        <strain evidence="10">CGMCC 1.12153</strain>
    </source>
</reference>
<dbReference type="GO" id="GO:0005524">
    <property type="term" value="F:ATP binding"/>
    <property type="evidence" value="ECO:0007669"/>
    <property type="project" value="UniProtKB-KW"/>
</dbReference>
<proteinExistence type="inferred from homology"/>
<keyword evidence="8" id="KW-0472">Membrane</keyword>
<dbReference type="Gene3D" id="3.40.50.300">
    <property type="entry name" value="P-loop containing nucleotide triphosphate hydrolases"/>
    <property type="match status" value="2"/>
</dbReference>
<dbReference type="GO" id="GO:0043190">
    <property type="term" value="C:ATP-binding cassette (ABC) transporter complex"/>
    <property type="evidence" value="ECO:0007669"/>
    <property type="project" value="TreeGrafter"/>
</dbReference>
<accession>A0A917B5H3</accession>
<dbReference type="CDD" id="cd03225">
    <property type="entry name" value="ABC_cobalt_CbiO_domain1"/>
    <property type="match status" value="2"/>
</dbReference>
<keyword evidence="5" id="KW-0547">Nucleotide-binding</keyword>
<evidence type="ECO:0000256" key="2">
    <source>
        <dbReference type="ARBA" id="ARBA00005417"/>
    </source>
</evidence>
<dbReference type="InterPro" id="IPR050095">
    <property type="entry name" value="ECF_ABC_transporter_ATP-bd"/>
</dbReference>
<dbReference type="PROSITE" id="PS00211">
    <property type="entry name" value="ABC_TRANSPORTER_1"/>
    <property type="match status" value="2"/>
</dbReference>
<dbReference type="EMBL" id="BMEL01000003">
    <property type="protein sequence ID" value="GGF23590.1"/>
    <property type="molecule type" value="Genomic_DNA"/>
</dbReference>
<dbReference type="SUPFAM" id="SSF52540">
    <property type="entry name" value="P-loop containing nucleoside triphosphate hydrolases"/>
    <property type="match status" value="2"/>
</dbReference>
<dbReference type="InterPro" id="IPR003593">
    <property type="entry name" value="AAA+_ATPase"/>
</dbReference>
<dbReference type="InterPro" id="IPR017871">
    <property type="entry name" value="ABC_transporter-like_CS"/>
</dbReference>
<dbReference type="GO" id="GO:0042626">
    <property type="term" value="F:ATPase-coupled transmembrane transporter activity"/>
    <property type="evidence" value="ECO:0007669"/>
    <property type="project" value="TreeGrafter"/>
</dbReference>
<dbReference type="NCBIfam" id="NF010167">
    <property type="entry name" value="PRK13648.1"/>
    <property type="match status" value="2"/>
</dbReference>
<evidence type="ECO:0000256" key="3">
    <source>
        <dbReference type="ARBA" id="ARBA00022448"/>
    </source>
</evidence>
<organism evidence="10 11">
    <name type="scientific">Halobacillus andaensis</name>
    <dbReference type="NCBI Taxonomy" id="1176239"/>
    <lineage>
        <taxon>Bacteria</taxon>
        <taxon>Bacillati</taxon>
        <taxon>Bacillota</taxon>
        <taxon>Bacilli</taxon>
        <taxon>Bacillales</taxon>
        <taxon>Bacillaceae</taxon>
        <taxon>Halobacillus</taxon>
    </lineage>
</organism>
<keyword evidence="11" id="KW-1185">Reference proteome</keyword>
<dbReference type="InterPro" id="IPR027417">
    <property type="entry name" value="P-loop_NTPase"/>
</dbReference>
<keyword evidence="6 10" id="KW-0067">ATP-binding</keyword>
<evidence type="ECO:0000256" key="7">
    <source>
        <dbReference type="ARBA" id="ARBA00022967"/>
    </source>
</evidence>
<dbReference type="AlphaFoldDB" id="A0A917B5H3"/>
<dbReference type="SMART" id="SM00382">
    <property type="entry name" value="AAA"/>
    <property type="match status" value="2"/>
</dbReference>